<evidence type="ECO:0000313" key="2">
    <source>
        <dbReference type="Proteomes" id="UP001614394"/>
    </source>
</evidence>
<sequence length="1137" mass="122136">MARTPHDSRSLADALLTELDPLPYPARMRELARRARDAAARGDLGVLLRELAGRGTYERRLAAAAAAVGRDVGYLQVRIADPDALVRGYAVKAVERGHIPDAAVVDVLEDAPAAVRRQVVRAVVAGRRSALADRLIDPYRTCWGDEEAARLLAGCGTATVVRLLPELAHAVRGWALLGLRHPAAVVDEAGRQLEALPETMRDAWWEGRAAGVAAAVTAEPERVLDLLERLCPGPPPARILDRIDDLVSAEPGRTLRYLLAPERTGALLRRGLKRSTLGRLVRLDPPELVDLGRAMSQDHAALAKLLKALPPSRRNVLFDAFTSGQDMGRAVLDPVLLAVLPHARRESEARRMAAQARERGESWTAVLTAVSFLPVAEAVEELTAATRRPAAEDRAQAWPLLVRNAARSGEPARVTAVLGTMERLRNEQDPVRSAALAALAETPARLFTDGDADVLECITTDAIEARDSSWQTHHALRRLAVNLLREHATTREQRLVGWALSTMERLHGNTGGVDLGRLDEGLCRGQEHEVFAALRPWLEAGAAKADHSLTFALTRSLGRRARAMPQLRELLWQAVLFGNDATAQQAIGYWLEGAPDRDTEVLAILELEPSTAVLQPVLHILTEHRTDLLDAVLGDTPPYGRFLVEGTPWMPWIGSSVNRWLPRHQAAAARLLARRAGDASLHMHERTAAIAQAAVIPELGAAMVRRFTGSSSVPLAEAALGALVWTDRPGEALPELLAHVGGDRARVAAYAATRATLYVEPSRLQAHLRAVLLPDDAAPTKVTSRKEAARLAATRLPLADAAALLADAYRRAGQHRDVRAACVAFSTGLLGCEPAWELLEAAATGGPEVRQAVLRTQPLDIADRYRGRYARLVTAVCESADPETALRAFGALPQWARWAPDAAEVLVSAVTDLDNRETWSAAAGALIVLAISGSGGSAGSEQGDPLARALASLVAAAALPDEPDAAPDRDRPARRRVRALAEHLAVHARMAAGATRPVAKAVGELLAGSDAFVPDAAHILVSAVDLDAEPAVLTAALVRLVPLIEGRPALAVRTAQILRGRLKTAGQPGTPDGLLHAARRLSTADGCLAGLLAVALTEVGGRRTQWSESWREQLRLLRRHPHPDVRDEALLLATAPE</sequence>
<dbReference type="RefSeq" id="WP_399649981.1">
    <property type="nucleotide sequence ID" value="NZ_JBITYG010000005.1"/>
</dbReference>
<dbReference type="Proteomes" id="UP001614394">
    <property type="component" value="Unassembled WGS sequence"/>
</dbReference>
<evidence type="ECO:0008006" key="3">
    <source>
        <dbReference type="Google" id="ProtNLM"/>
    </source>
</evidence>
<evidence type="ECO:0000313" key="1">
    <source>
        <dbReference type="EMBL" id="MFI9102365.1"/>
    </source>
</evidence>
<dbReference type="EMBL" id="JBITYG010000005">
    <property type="protein sequence ID" value="MFI9102365.1"/>
    <property type="molecule type" value="Genomic_DNA"/>
</dbReference>
<proteinExistence type="predicted"/>
<name>A0ABW8C7F3_9ACTN</name>
<gene>
    <name evidence="1" type="ORF">ACIGXA_17750</name>
</gene>
<protein>
    <recommendedName>
        <fullName evidence="3">PBS lyase</fullName>
    </recommendedName>
</protein>
<keyword evidence="2" id="KW-1185">Reference proteome</keyword>
<comment type="caution">
    <text evidence="1">The sequence shown here is derived from an EMBL/GenBank/DDBJ whole genome shotgun (WGS) entry which is preliminary data.</text>
</comment>
<organism evidence="1 2">
    <name type="scientific">Streptomyces fildesensis</name>
    <dbReference type="NCBI Taxonomy" id="375757"/>
    <lineage>
        <taxon>Bacteria</taxon>
        <taxon>Bacillati</taxon>
        <taxon>Actinomycetota</taxon>
        <taxon>Actinomycetes</taxon>
        <taxon>Kitasatosporales</taxon>
        <taxon>Streptomycetaceae</taxon>
        <taxon>Streptomyces</taxon>
    </lineage>
</organism>
<reference evidence="1 2" key="1">
    <citation type="submission" date="2024-10" db="EMBL/GenBank/DDBJ databases">
        <title>The Natural Products Discovery Center: Release of the First 8490 Sequenced Strains for Exploring Actinobacteria Biosynthetic Diversity.</title>
        <authorList>
            <person name="Kalkreuter E."/>
            <person name="Kautsar S.A."/>
            <person name="Yang D."/>
            <person name="Bader C.D."/>
            <person name="Teijaro C.N."/>
            <person name="Fluegel L."/>
            <person name="Davis C.M."/>
            <person name="Simpson J.R."/>
            <person name="Lauterbach L."/>
            <person name="Steele A.D."/>
            <person name="Gui C."/>
            <person name="Meng S."/>
            <person name="Li G."/>
            <person name="Viehrig K."/>
            <person name="Ye F."/>
            <person name="Su P."/>
            <person name="Kiefer A.F."/>
            <person name="Nichols A."/>
            <person name="Cepeda A.J."/>
            <person name="Yan W."/>
            <person name="Fan B."/>
            <person name="Jiang Y."/>
            <person name="Adhikari A."/>
            <person name="Zheng C.-J."/>
            <person name="Schuster L."/>
            <person name="Cowan T.M."/>
            <person name="Smanski M.J."/>
            <person name="Chevrette M.G."/>
            <person name="De Carvalho L.P.S."/>
            <person name="Shen B."/>
        </authorList>
    </citation>
    <scope>NUCLEOTIDE SEQUENCE [LARGE SCALE GENOMIC DNA]</scope>
    <source>
        <strain evidence="1 2">NPDC053399</strain>
    </source>
</reference>
<accession>A0ABW8C7F3</accession>